<evidence type="ECO:0000256" key="10">
    <source>
        <dbReference type="ARBA" id="ARBA00042316"/>
    </source>
</evidence>
<dbReference type="GO" id="GO:0016740">
    <property type="term" value="F:transferase activity"/>
    <property type="evidence" value="ECO:0007669"/>
    <property type="project" value="UniProtKB-KW"/>
</dbReference>
<evidence type="ECO:0000256" key="4">
    <source>
        <dbReference type="ARBA" id="ARBA00022703"/>
    </source>
</evidence>
<dbReference type="Gene3D" id="3.10.110.10">
    <property type="entry name" value="Ubiquitin Conjugating Enzyme"/>
    <property type="match status" value="1"/>
</dbReference>
<dbReference type="AlphaFoldDB" id="A0A6C0FLR9"/>
<dbReference type="SMART" id="SM00212">
    <property type="entry name" value="UBCc"/>
    <property type="match status" value="1"/>
</dbReference>
<proteinExistence type="predicted"/>
<keyword evidence="6" id="KW-0833">Ubl conjugation pathway</keyword>
<name>A0A6C0FLR9_9ZZZZ</name>
<keyword evidence="7" id="KW-0067">ATP-binding</keyword>
<evidence type="ECO:0000256" key="2">
    <source>
        <dbReference type="ARBA" id="ARBA00022490"/>
    </source>
</evidence>
<dbReference type="GO" id="GO:0005524">
    <property type="term" value="F:ATP binding"/>
    <property type="evidence" value="ECO:0007669"/>
    <property type="project" value="UniProtKB-KW"/>
</dbReference>
<dbReference type="SUPFAM" id="SSF54495">
    <property type="entry name" value="UBC-like"/>
    <property type="match status" value="1"/>
</dbReference>
<keyword evidence="2" id="KW-0963">Cytoplasm</keyword>
<feature type="domain" description="UBC core" evidence="12">
    <location>
        <begin position="5"/>
        <end position="170"/>
    </location>
</feature>
<organism evidence="13">
    <name type="scientific">viral metagenome</name>
    <dbReference type="NCBI Taxonomy" id="1070528"/>
    <lineage>
        <taxon>unclassified sequences</taxon>
        <taxon>metagenomes</taxon>
        <taxon>organismal metagenomes</taxon>
    </lineage>
</organism>
<evidence type="ECO:0000256" key="3">
    <source>
        <dbReference type="ARBA" id="ARBA00022679"/>
    </source>
</evidence>
<evidence type="ECO:0000256" key="1">
    <source>
        <dbReference type="ARBA" id="ARBA00004496"/>
    </source>
</evidence>
<accession>A0A6C0FLR9</accession>
<dbReference type="GO" id="GO:0043066">
    <property type="term" value="P:negative regulation of apoptotic process"/>
    <property type="evidence" value="ECO:0007669"/>
    <property type="project" value="TreeGrafter"/>
</dbReference>
<dbReference type="EMBL" id="MN738841">
    <property type="protein sequence ID" value="QHT39325.1"/>
    <property type="molecule type" value="Genomic_DNA"/>
</dbReference>
<dbReference type="InterPro" id="IPR016135">
    <property type="entry name" value="UBQ-conjugating_enzyme/RWD"/>
</dbReference>
<dbReference type="PANTHER" id="PTHR46116:SF26">
    <property type="entry name" value="UBIQUITIN-CONJUGATING ENZYME E2 Z"/>
    <property type="match status" value="1"/>
</dbReference>
<protein>
    <recommendedName>
        <fullName evidence="8">Ubiquitin-conjugating enzyme E2 Z</fullName>
    </recommendedName>
    <alternativeName>
        <fullName evidence="9">E2 ubiquitin-conjugating enzyme Z</fullName>
    </alternativeName>
    <alternativeName>
        <fullName evidence="11">Ubiquitin carrier protein Z</fullName>
    </alternativeName>
    <alternativeName>
        <fullName evidence="10">Ubiquitin-protein ligase Z</fullName>
    </alternativeName>
</protein>
<dbReference type="InterPro" id="IPR000608">
    <property type="entry name" value="UBC"/>
</dbReference>
<evidence type="ECO:0000256" key="5">
    <source>
        <dbReference type="ARBA" id="ARBA00022741"/>
    </source>
</evidence>
<evidence type="ECO:0000256" key="11">
    <source>
        <dbReference type="ARBA" id="ARBA00042401"/>
    </source>
</evidence>
<keyword evidence="3" id="KW-0808">Transferase</keyword>
<comment type="subcellular location">
    <subcellularLocation>
        <location evidence="1">Cytoplasm</location>
    </subcellularLocation>
</comment>
<evidence type="ECO:0000256" key="9">
    <source>
        <dbReference type="ARBA" id="ARBA00041798"/>
    </source>
</evidence>
<sequence>MSKEAMKRIANKDMRQIEKMNLSDLGIHVNFNEENIMKATAIIIGPKDTPYENGILYFIIEFPHNYPYSPPKVGYLSHSRYRVHPNLYVGRSHDNFIGKVCLSAINTWSGPKWTTVMDIGSVLLSIQSLLCNDPLHNEPGFENEKGKRNDTYNEMVEYDTYNHLIKNNGFSIHPLFESFKDVISEHLKKEKETILTKVNDLCEKNPMPIKASINIYNLMMIIDYNSLKEELTQKLNSL</sequence>
<dbReference type="Pfam" id="PF00179">
    <property type="entry name" value="UQ_con"/>
    <property type="match status" value="1"/>
</dbReference>
<keyword evidence="4" id="KW-0053">Apoptosis</keyword>
<evidence type="ECO:0000259" key="12">
    <source>
        <dbReference type="PROSITE" id="PS50127"/>
    </source>
</evidence>
<dbReference type="GO" id="GO:0005634">
    <property type="term" value="C:nucleus"/>
    <property type="evidence" value="ECO:0007669"/>
    <property type="project" value="TreeGrafter"/>
</dbReference>
<dbReference type="GO" id="GO:0004869">
    <property type="term" value="F:cysteine-type endopeptidase inhibitor activity"/>
    <property type="evidence" value="ECO:0007669"/>
    <property type="project" value="TreeGrafter"/>
</dbReference>
<reference evidence="13" key="1">
    <citation type="journal article" date="2020" name="Nature">
        <title>Giant virus diversity and host interactions through global metagenomics.</title>
        <authorList>
            <person name="Schulz F."/>
            <person name="Roux S."/>
            <person name="Paez-Espino D."/>
            <person name="Jungbluth S."/>
            <person name="Walsh D.A."/>
            <person name="Denef V.J."/>
            <person name="McMahon K.D."/>
            <person name="Konstantinidis K.T."/>
            <person name="Eloe-Fadrosh E.A."/>
            <person name="Kyrpides N.C."/>
            <person name="Woyke T."/>
        </authorList>
    </citation>
    <scope>NUCLEOTIDE SEQUENCE</scope>
    <source>
        <strain evidence="13">GVMAG-S-ERX556126-94</strain>
    </source>
</reference>
<evidence type="ECO:0000256" key="6">
    <source>
        <dbReference type="ARBA" id="ARBA00022786"/>
    </source>
</evidence>
<evidence type="ECO:0000256" key="8">
    <source>
        <dbReference type="ARBA" id="ARBA00039894"/>
    </source>
</evidence>
<evidence type="ECO:0000313" key="13">
    <source>
        <dbReference type="EMBL" id="QHT39325.1"/>
    </source>
</evidence>
<dbReference type="PROSITE" id="PS50127">
    <property type="entry name" value="UBC_2"/>
    <property type="match status" value="1"/>
</dbReference>
<dbReference type="PANTHER" id="PTHR46116">
    <property type="entry name" value="(E3-INDEPENDENT) E2 UBIQUITIN-CONJUGATING ENZYME"/>
    <property type="match status" value="1"/>
</dbReference>
<evidence type="ECO:0000256" key="7">
    <source>
        <dbReference type="ARBA" id="ARBA00022840"/>
    </source>
</evidence>
<keyword evidence="5" id="KW-0547">Nucleotide-binding</keyword>
<dbReference type="GO" id="GO:0005737">
    <property type="term" value="C:cytoplasm"/>
    <property type="evidence" value="ECO:0007669"/>
    <property type="project" value="UniProtKB-SubCell"/>
</dbReference>
<dbReference type="GO" id="GO:0006915">
    <property type="term" value="P:apoptotic process"/>
    <property type="evidence" value="ECO:0007669"/>
    <property type="project" value="UniProtKB-KW"/>
</dbReference>